<accession>A0ABQ7G9V2</accession>
<feature type="transmembrane region" description="Helical" evidence="2">
    <location>
        <begin position="6"/>
        <end position="32"/>
    </location>
</feature>
<organism evidence="3 4">
    <name type="scientific">Dunaliella salina</name>
    <name type="common">Green alga</name>
    <name type="synonym">Protococcus salinus</name>
    <dbReference type="NCBI Taxonomy" id="3046"/>
    <lineage>
        <taxon>Eukaryota</taxon>
        <taxon>Viridiplantae</taxon>
        <taxon>Chlorophyta</taxon>
        <taxon>core chlorophytes</taxon>
        <taxon>Chlorophyceae</taxon>
        <taxon>CS clade</taxon>
        <taxon>Chlamydomonadales</taxon>
        <taxon>Dunaliellaceae</taxon>
        <taxon>Dunaliella</taxon>
    </lineage>
</organism>
<keyword evidence="2" id="KW-0472">Membrane</keyword>
<gene>
    <name evidence="3" type="ORF">DUNSADRAFT_13196</name>
</gene>
<comment type="caution">
    <text evidence="3">The sequence shown here is derived from an EMBL/GenBank/DDBJ whole genome shotgun (WGS) entry which is preliminary data.</text>
</comment>
<keyword evidence="2" id="KW-1133">Transmembrane helix</keyword>
<proteinExistence type="predicted"/>
<feature type="compositionally biased region" description="Basic and acidic residues" evidence="1">
    <location>
        <begin position="51"/>
        <end position="77"/>
    </location>
</feature>
<evidence type="ECO:0000256" key="1">
    <source>
        <dbReference type="SAM" id="MobiDB-lite"/>
    </source>
</evidence>
<feature type="compositionally biased region" description="Polar residues" evidence="1">
    <location>
        <begin position="78"/>
        <end position="87"/>
    </location>
</feature>
<keyword evidence="4" id="KW-1185">Reference proteome</keyword>
<reference evidence="3" key="1">
    <citation type="submission" date="2017-08" db="EMBL/GenBank/DDBJ databases">
        <authorList>
            <person name="Polle J.E."/>
            <person name="Barry K."/>
            <person name="Cushman J."/>
            <person name="Schmutz J."/>
            <person name="Tran D."/>
            <person name="Hathwaick L.T."/>
            <person name="Yim W.C."/>
            <person name="Jenkins J."/>
            <person name="Mckie-Krisberg Z.M."/>
            <person name="Prochnik S."/>
            <person name="Lindquist E."/>
            <person name="Dockter R.B."/>
            <person name="Adam C."/>
            <person name="Molina H."/>
            <person name="Bunkerborg J."/>
            <person name="Jin E."/>
            <person name="Buchheim M."/>
            <person name="Magnuson J."/>
        </authorList>
    </citation>
    <scope>NUCLEOTIDE SEQUENCE</scope>
    <source>
        <strain evidence="3">CCAP 19/18</strain>
    </source>
</reference>
<dbReference type="Proteomes" id="UP000815325">
    <property type="component" value="Unassembled WGS sequence"/>
</dbReference>
<name>A0ABQ7G9V2_DUNSA</name>
<dbReference type="EMBL" id="MU069953">
    <property type="protein sequence ID" value="KAF5831380.1"/>
    <property type="molecule type" value="Genomic_DNA"/>
</dbReference>
<sequence>MPVDGSFWVSAGQASAVVGGIVGCTTIGALLVRTSVDRMLDPDFEQANLDEFRNSQRAESKRRTRLRPEDVLEKPDQNSKPPQNGKK</sequence>
<evidence type="ECO:0008006" key="5">
    <source>
        <dbReference type="Google" id="ProtNLM"/>
    </source>
</evidence>
<evidence type="ECO:0000313" key="4">
    <source>
        <dbReference type="Proteomes" id="UP000815325"/>
    </source>
</evidence>
<evidence type="ECO:0000256" key="2">
    <source>
        <dbReference type="SAM" id="Phobius"/>
    </source>
</evidence>
<protein>
    <recommendedName>
        <fullName evidence="5">Encoded protein</fullName>
    </recommendedName>
</protein>
<keyword evidence="2" id="KW-0812">Transmembrane</keyword>
<evidence type="ECO:0000313" key="3">
    <source>
        <dbReference type="EMBL" id="KAF5831380.1"/>
    </source>
</evidence>
<feature type="region of interest" description="Disordered" evidence="1">
    <location>
        <begin position="51"/>
        <end position="87"/>
    </location>
</feature>